<dbReference type="AlphaFoldDB" id="A0A7X0VGC4"/>
<dbReference type="Gene3D" id="1.10.357.10">
    <property type="entry name" value="Tetracycline Repressor, domain 2"/>
    <property type="match status" value="1"/>
</dbReference>
<evidence type="ECO:0000256" key="1">
    <source>
        <dbReference type="ARBA" id="ARBA00023125"/>
    </source>
</evidence>
<dbReference type="InterPro" id="IPR001647">
    <property type="entry name" value="HTH_TetR"/>
</dbReference>
<feature type="DNA-binding region" description="H-T-H motif" evidence="2">
    <location>
        <begin position="50"/>
        <end position="69"/>
    </location>
</feature>
<reference evidence="4 5" key="1">
    <citation type="submission" date="2020-08" db="EMBL/GenBank/DDBJ databases">
        <title>Cohnella phylogeny.</title>
        <authorList>
            <person name="Dunlap C."/>
        </authorList>
    </citation>
    <scope>NUCLEOTIDE SEQUENCE [LARGE SCALE GENOMIC DNA]</scope>
    <source>
        <strain evidence="4 5">DSM 28246</strain>
    </source>
</reference>
<dbReference type="SUPFAM" id="SSF48498">
    <property type="entry name" value="Tetracyclin repressor-like, C-terminal domain"/>
    <property type="match status" value="1"/>
</dbReference>
<proteinExistence type="predicted"/>
<dbReference type="Pfam" id="PF00440">
    <property type="entry name" value="TetR_N"/>
    <property type="match status" value="1"/>
</dbReference>
<dbReference type="PROSITE" id="PS50977">
    <property type="entry name" value="HTH_TETR_2"/>
    <property type="match status" value="1"/>
</dbReference>
<dbReference type="Proteomes" id="UP000547209">
    <property type="component" value="Unassembled WGS sequence"/>
</dbReference>
<dbReference type="EMBL" id="JACJVP010000030">
    <property type="protein sequence ID" value="MBB6672716.1"/>
    <property type="molecule type" value="Genomic_DNA"/>
</dbReference>
<evidence type="ECO:0000259" key="3">
    <source>
        <dbReference type="PROSITE" id="PS50977"/>
    </source>
</evidence>
<gene>
    <name evidence="4" type="ORF">H7C19_18700</name>
</gene>
<comment type="caution">
    <text evidence="4">The sequence shown here is derived from an EMBL/GenBank/DDBJ whole genome shotgun (WGS) entry which is preliminary data.</text>
</comment>
<evidence type="ECO:0000313" key="5">
    <source>
        <dbReference type="Proteomes" id="UP000547209"/>
    </source>
</evidence>
<accession>A0A7X0VGC4</accession>
<dbReference type="InterPro" id="IPR009057">
    <property type="entry name" value="Homeodomain-like_sf"/>
</dbReference>
<dbReference type="InterPro" id="IPR050109">
    <property type="entry name" value="HTH-type_TetR-like_transc_reg"/>
</dbReference>
<keyword evidence="5" id="KW-1185">Reference proteome</keyword>
<sequence>MLRENDEQLEPWMRELLAQEDGAPRMTEKQSRIIAAAVELFAEKGYSGSSTSEIAQRAGVAEGTIFRHYKTKKDLLFSIVTPAMVRIMAPFVLREFGDVLKTEYASYEQFLRAMIENRIAFLNKNRRLFKIIVQEFPFQPDLQEQFKKYVLSHVIERLKLVIDKFKADGLLIDLPSTTVIRLSVSAVMGYVLARTFIQDQSEWDDEAEREATIAFIMRGLTP</sequence>
<dbReference type="PANTHER" id="PTHR30055">
    <property type="entry name" value="HTH-TYPE TRANSCRIPTIONAL REGULATOR RUTR"/>
    <property type="match status" value="1"/>
</dbReference>
<dbReference type="GO" id="GO:0003677">
    <property type="term" value="F:DNA binding"/>
    <property type="evidence" value="ECO:0007669"/>
    <property type="project" value="UniProtKB-UniRule"/>
</dbReference>
<dbReference type="SUPFAM" id="SSF46689">
    <property type="entry name" value="Homeodomain-like"/>
    <property type="match status" value="1"/>
</dbReference>
<keyword evidence="1 2" id="KW-0238">DNA-binding</keyword>
<dbReference type="PRINTS" id="PR00455">
    <property type="entry name" value="HTHTETR"/>
</dbReference>
<name>A0A7X0VGC4_9BACL</name>
<feature type="domain" description="HTH tetR-type" evidence="3">
    <location>
        <begin position="27"/>
        <end position="87"/>
    </location>
</feature>
<dbReference type="RefSeq" id="WP_185670718.1">
    <property type="nucleotide sequence ID" value="NZ_JACJVP010000030.1"/>
</dbReference>
<evidence type="ECO:0000313" key="4">
    <source>
        <dbReference type="EMBL" id="MBB6672716.1"/>
    </source>
</evidence>
<dbReference type="InterPro" id="IPR036271">
    <property type="entry name" value="Tet_transcr_reg_TetR-rel_C_sf"/>
</dbReference>
<protein>
    <submittedName>
        <fullName evidence="4">TetR/AcrR family transcriptional regulator</fullName>
    </submittedName>
</protein>
<dbReference type="PANTHER" id="PTHR30055:SF222">
    <property type="entry name" value="REGULATORY PROTEIN"/>
    <property type="match status" value="1"/>
</dbReference>
<dbReference type="GO" id="GO:0006355">
    <property type="term" value="P:regulation of DNA-templated transcription"/>
    <property type="evidence" value="ECO:0007669"/>
    <property type="project" value="UniProtKB-ARBA"/>
</dbReference>
<evidence type="ECO:0000256" key="2">
    <source>
        <dbReference type="PROSITE-ProRule" id="PRU00335"/>
    </source>
</evidence>
<organism evidence="4 5">
    <name type="scientific">Cohnella nanjingensis</name>
    <dbReference type="NCBI Taxonomy" id="1387779"/>
    <lineage>
        <taxon>Bacteria</taxon>
        <taxon>Bacillati</taxon>
        <taxon>Bacillota</taxon>
        <taxon>Bacilli</taxon>
        <taxon>Bacillales</taxon>
        <taxon>Paenibacillaceae</taxon>
        <taxon>Cohnella</taxon>
    </lineage>
</organism>